<comment type="similarity">
    <text evidence="1">Belongs to the AfsR/DnrI/RedD regulatory family.</text>
</comment>
<dbReference type="GO" id="GO:0006355">
    <property type="term" value="P:regulation of DNA-templated transcription"/>
    <property type="evidence" value="ECO:0007669"/>
    <property type="project" value="InterPro"/>
</dbReference>
<dbReference type="InterPro" id="IPR016032">
    <property type="entry name" value="Sig_transdc_resp-reg_C-effctor"/>
</dbReference>
<keyword evidence="6" id="KW-1185">Reference proteome</keyword>
<dbReference type="InterPro" id="IPR011990">
    <property type="entry name" value="TPR-like_helical_dom_sf"/>
</dbReference>
<feature type="domain" description="OmpR/PhoB-type" evidence="4">
    <location>
        <begin position="880"/>
        <end position="986"/>
    </location>
</feature>
<dbReference type="Proteomes" id="UP000334019">
    <property type="component" value="Chromosome"/>
</dbReference>
<dbReference type="Gene3D" id="3.40.50.300">
    <property type="entry name" value="P-loop containing nucleotide triphosphate hydrolases"/>
    <property type="match status" value="1"/>
</dbReference>
<dbReference type="SUPFAM" id="SSF52540">
    <property type="entry name" value="P-loop containing nucleoside triphosphate hydrolases"/>
    <property type="match status" value="1"/>
</dbReference>
<sequence>MTAARPRRTTMRSVPATGAPAARLPFVGRDADLFTLAAALPGAGGHGPRLRLVGGEPGIGKSRLVRQLAEEARRTGHRVVWAQVWQGASTPPYWPWTQIVRELLGRRTGVDLAALVLDEDHGAVDRFELFDATAAVIADAARRTPLLVVVDDLHDADPASLLLLHFAAAHLREEPVLVVGTYREADAAARPEVADQIEALADLSDRTTLAGLDGDALVALGVAPGDVERVLAATGGNPLYVEQVLLHEQAMADASPADALRTVLDRRLARLSSAGRHLLAARAVLGPGAPHDDVVAVAGVPRGEIAPALDEAVAADLLADPGGWFPHALVADAAERAVDGPTLAAMHRRAADLVGDPPERAAERARHLLRAGAEHWRDAVDACRRAATVAHRAMASEEAVGLLRRAWEVVVAHDTEAGDLAFEVAFDLAGAEMATAGRAAAEPHYGRAWELAVATDDPVTIARAAARHTIQFFFSGDVAAEHGRQVRRALELATPAVDTALRARLHAALATAILVEHPDGAVDHAAVAVDLARTADDPVALGQALVAEQVADLGPRTLVRRLATAREIIALAESSDERDLLVHGRFLLMAALLERGDVGALDAQLSVQHDVIDTVAAPRFARHALWFRTTRAMLDGDAERVIALAESCYALAEALGDPDGPAVFWGQVGVARWMQGRVDEMEPAYVEQRRAEPDAVVWKAVLAWLAARAGRLDAARGILAEVPAPKVLPHDQATLLTLATLAETAVAVDDPELGTAVWEELLPYADHVVPIGLGAATWGTVARPLGALAIHLGHVEEGLAHLAHAIEVSARLGARPWLTEAQLDLAEALVALGRTDDPRLPDLVAEAADTVERCGLRVFDERVDALTAIVVPPTPRTADDPSTEPGAPTARVAVLGTFEVVATDGTVPRWTSRKARELLKILVARRGAPVPREEVMDLLWPDEDPSVLANRLSVALSTVRRSLDPGRGHPTNTFVAADGGALRLVTAHVDVDAERFLDAADEALDAVRRNDPAATELLHAARRARSGPAMPDEPYASWADGLRREVDAATAAVLRCAAQLAEEHDDHLVASEAHRDLLDLDPYDEGAHRGLIGALRALGAHGQADAAATAYRRAMDEIGVPVVDDP</sequence>
<dbReference type="Gene3D" id="1.10.10.10">
    <property type="entry name" value="Winged helix-like DNA-binding domain superfamily/Winged helix DNA-binding domain"/>
    <property type="match status" value="1"/>
</dbReference>
<accession>A0A5Q2RKP6</accession>
<dbReference type="KEGG" id="atq:GH723_04535"/>
<dbReference type="InterPro" id="IPR041664">
    <property type="entry name" value="AAA_16"/>
</dbReference>
<dbReference type="InterPro" id="IPR036388">
    <property type="entry name" value="WH-like_DNA-bd_sf"/>
</dbReference>
<evidence type="ECO:0000256" key="2">
    <source>
        <dbReference type="ARBA" id="ARBA00023125"/>
    </source>
</evidence>
<evidence type="ECO:0000259" key="4">
    <source>
        <dbReference type="PROSITE" id="PS51755"/>
    </source>
</evidence>
<organism evidence="5 6">
    <name type="scientific">Actinomarinicola tropica</name>
    <dbReference type="NCBI Taxonomy" id="2789776"/>
    <lineage>
        <taxon>Bacteria</taxon>
        <taxon>Bacillati</taxon>
        <taxon>Actinomycetota</taxon>
        <taxon>Acidimicrobiia</taxon>
        <taxon>Acidimicrobiales</taxon>
        <taxon>Iamiaceae</taxon>
        <taxon>Actinomarinicola</taxon>
    </lineage>
</organism>
<evidence type="ECO:0000313" key="5">
    <source>
        <dbReference type="EMBL" id="QGG94430.1"/>
    </source>
</evidence>
<dbReference type="Pfam" id="PF00486">
    <property type="entry name" value="Trans_reg_C"/>
    <property type="match status" value="1"/>
</dbReference>
<keyword evidence="2 3" id="KW-0238">DNA-binding</keyword>
<dbReference type="AlphaFoldDB" id="A0A5Q2RKP6"/>
<dbReference type="SUPFAM" id="SSF48452">
    <property type="entry name" value="TPR-like"/>
    <property type="match status" value="2"/>
</dbReference>
<dbReference type="SMART" id="SM01043">
    <property type="entry name" value="BTAD"/>
    <property type="match status" value="1"/>
</dbReference>
<dbReference type="InterPro" id="IPR027417">
    <property type="entry name" value="P-loop_NTPase"/>
</dbReference>
<protein>
    <submittedName>
        <fullName evidence="5">AAA family ATPase</fullName>
    </submittedName>
</protein>
<gene>
    <name evidence="5" type="ORF">GH723_04535</name>
</gene>
<dbReference type="SMART" id="SM00862">
    <property type="entry name" value="Trans_reg_C"/>
    <property type="match status" value="1"/>
</dbReference>
<dbReference type="InterPro" id="IPR051677">
    <property type="entry name" value="AfsR-DnrI-RedD_regulator"/>
</dbReference>
<dbReference type="GO" id="GO:0000160">
    <property type="term" value="P:phosphorelay signal transduction system"/>
    <property type="evidence" value="ECO:0007669"/>
    <property type="project" value="InterPro"/>
</dbReference>
<dbReference type="PANTHER" id="PTHR35807:SF2">
    <property type="entry name" value="TRANSCRIPTIONAL ACTIVATOR DOMAIN"/>
    <property type="match status" value="1"/>
</dbReference>
<name>A0A5Q2RKP6_9ACTN</name>
<reference evidence="5 6" key="1">
    <citation type="submission" date="2019-11" db="EMBL/GenBank/DDBJ databases">
        <authorList>
            <person name="He Y."/>
        </authorList>
    </citation>
    <scope>NUCLEOTIDE SEQUENCE [LARGE SCALE GENOMIC DNA]</scope>
    <source>
        <strain evidence="5 6">SCSIO 58843</strain>
    </source>
</reference>
<evidence type="ECO:0000313" key="6">
    <source>
        <dbReference type="Proteomes" id="UP000334019"/>
    </source>
</evidence>
<dbReference type="EMBL" id="CP045851">
    <property type="protein sequence ID" value="QGG94430.1"/>
    <property type="molecule type" value="Genomic_DNA"/>
</dbReference>
<evidence type="ECO:0000256" key="1">
    <source>
        <dbReference type="ARBA" id="ARBA00005820"/>
    </source>
</evidence>
<dbReference type="Pfam" id="PF03704">
    <property type="entry name" value="BTAD"/>
    <property type="match status" value="1"/>
</dbReference>
<dbReference type="Pfam" id="PF13191">
    <property type="entry name" value="AAA_16"/>
    <property type="match status" value="1"/>
</dbReference>
<dbReference type="RefSeq" id="WP_153758536.1">
    <property type="nucleotide sequence ID" value="NZ_CP045851.1"/>
</dbReference>
<dbReference type="Gene3D" id="1.25.40.10">
    <property type="entry name" value="Tetratricopeptide repeat domain"/>
    <property type="match status" value="1"/>
</dbReference>
<feature type="DNA-binding region" description="OmpR/PhoB-type" evidence="3">
    <location>
        <begin position="880"/>
        <end position="986"/>
    </location>
</feature>
<dbReference type="InterPro" id="IPR005158">
    <property type="entry name" value="BTAD"/>
</dbReference>
<proteinExistence type="inferred from homology"/>
<dbReference type="PROSITE" id="PS51755">
    <property type="entry name" value="OMPR_PHOB"/>
    <property type="match status" value="1"/>
</dbReference>
<dbReference type="SUPFAM" id="SSF46894">
    <property type="entry name" value="C-terminal effector domain of the bipartite response regulators"/>
    <property type="match status" value="1"/>
</dbReference>
<dbReference type="PANTHER" id="PTHR35807">
    <property type="entry name" value="TRANSCRIPTIONAL REGULATOR REDD-RELATED"/>
    <property type="match status" value="1"/>
</dbReference>
<dbReference type="GO" id="GO:0003677">
    <property type="term" value="F:DNA binding"/>
    <property type="evidence" value="ECO:0007669"/>
    <property type="project" value="UniProtKB-UniRule"/>
</dbReference>
<evidence type="ECO:0000256" key="3">
    <source>
        <dbReference type="PROSITE-ProRule" id="PRU01091"/>
    </source>
</evidence>
<dbReference type="InterPro" id="IPR001867">
    <property type="entry name" value="OmpR/PhoB-type_DNA-bd"/>
</dbReference>